<dbReference type="Proteomes" id="UP000215335">
    <property type="component" value="Unassembled WGS sequence"/>
</dbReference>
<evidence type="ECO:0000313" key="2">
    <source>
        <dbReference type="Proteomes" id="UP000215335"/>
    </source>
</evidence>
<comment type="caution">
    <text evidence="1">The sequence shown here is derived from an EMBL/GenBank/DDBJ whole genome shotgun (WGS) entry which is preliminary data.</text>
</comment>
<proteinExistence type="predicted"/>
<protein>
    <submittedName>
        <fullName evidence="1">Uncharacterized protein</fullName>
    </submittedName>
</protein>
<name>A0A232FFJ1_9HYME</name>
<sequence length="105" mass="12894">MLSEFREQFDKIDQFFEAYSEVDMLDERITISDLTIRFMSYLDYWFEMLKDKKMTIREKSNESRPKRMRNLSLVFKRVDRLKALMKIIDYKILNVKEAIYCKRVG</sequence>
<gene>
    <name evidence="1" type="ORF">TSAR_014314</name>
</gene>
<reference evidence="1 2" key="1">
    <citation type="journal article" date="2017" name="Curr. Biol.">
        <title>The Evolution of Venom by Co-option of Single-Copy Genes.</title>
        <authorList>
            <person name="Martinson E.O."/>
            <person name="Mrinalini"/>
            <person name="Kelkar Y.D."/>
            <person name="Chang C.H."/>
            <person name="Werren J.H."/>
        </authorList>
    </citation>
    <scope>NUCLEOTIDE SEQUENCE [LARGE SCALE GENOMIC DNA]</scope>
    <source>
        <strain evidence="1 2">Alberta</strain>
        <tissue evidence="1">Whole body</tissue>
    </source>
</reference>
<keyword evidence="2" id="KW-1185">Reference proteome</keyword>
<accession>A0A232FFJ1</accession>
<evidence type="ECO:0000313" key="1">
    <source>
        <dbReference type="EMBL" id="OXU29077.1"/>
    </source>
</evidence>
<dbReference type="AlphaFoldDB" id="A0A232FFJ1"/>
<dbReference type="EMBL" id="NNAY01000340">
    <property type="protein sequence ID" value="OXU29077.1"/>
    <property type="molecule type" value="Genomic_DNA"/>
</dbReference>
<organism evidence="1 2">
    <name type="scientific">Trichomalopsis sarcophagae</name>
    <dbReference type="NCBI Taxonomy" id="543379"/>
    <lineage>
        <taxon>Eukaryota</taxon>
        <taxon>Metazoa</taxon>
        <taxon>Ecdysozoa</taxon>
        <taxon>Arthropoda</taxon>
        <taxon>Hexapoda</taxon>
        <taxon>Insecta</taxon>
        <taxon>Pterygota</taxon>
        <taxon>Neoptera</taxon>
        <taxon>Endopterygota</taxon>
        <taxon>Hymenoptera</taxon>
        <taxon>Apocrita</taxon>
        <taxon>Proctotrupomorpha</taxon>
        <taxon>Chalcidoidea</taxon>
        <taxon>Pteromalidae</taxon>
        <taxon>Pteromalinae</taxon>
        <taxon>Trichomalopsis</taxon>
    </lineage>
</organism>